<dbReference type="AlphaFoldDB" id="A0A0C2W805"/>
<dbReference type="EMBL" id="MRBO01000482">
    <property type="protein sequence ID" value="KAB2584008.1"/>
    <property type="molecule type" value="Genomic_DNA"/>
</dbReference>
<comment type="caution">
    <text evidence="1">The sequence shown here is derived from an EMBL/GenBank/DDBJ whole genome shotgun (WGS) entry which is preliminary data.</text>
</comment>
<organism evidence="1 2">
    <name type="scientific">Rhodococcus erythropolis</name>
    <name type="common">Arthrobacter picolinophilus</name>
    <dbReference type="NCBI Taxonomy" id="1833"/>
    <lineage>
        <taxon>Bacteria</taxon>
        <taxon>Bacillati</taxon>
        <taxon>Actinomycetota</taxon>
        <taxon>Actinomycetes</taxon>
        <taxon>Mycobacteriales</taxon>
        <taxon>Nocardiaceae</taxon>
        <taxon>Rhodococcus</taxon>
        <taxon>Rhodococcus erythropolis group</taxon>
    </lineage>
</organism>
<evidence type="ECO:0000313" key="1">
    <source>
        <dbReference type="EMBL" id="KAB2584008.1"/>
    </source>
</evidence>
<dbReference type="Pfam" id="PF05345">
    <property type="entry name" value="He_PIG"/>
    <property type="match status" value="1"/>
</dbReference>
<dbReference type="Gene3D" id="2.60.40.10">
    <property type="entry name" value="Immunoglobulins"/>
    <property type="match status" value="1"/>
</dbReference>
<gene>
    <name evidence="1" type="ORF">BS297_17835</name>
</gene>
<proteinExistence type="predicted"/>
<dbReference type="GO" id="GO:0005509">
    <property type="term" value="F:calcium ion binding"/>
    <property type="evidence" value="ECO:0007669"/>
    <property type="project" value="InterPro"/>
</dbReference>
<name>A0A0C2W805_RHOER</name>
<dbReference type="SUPFAM" id="SSF49313">
    <property type="entry name" value="Cadherin-like"/>
    <property type="match status" value="1"/>
</dbReference>
<evidence type="ECO:0000313" key="2">
    <source>
        <dbReference type="Proteomes" id="UP000325576"/>
    </source>
</evidence>
<dbReference type="Pfam" id="PF25681">
    <property type="entry name" value="Phage_TTP_17"/>
    <property type="match status" value="1"/>
</dbReference>
<sequence length="313" mass="32814">MSISTFKNANEELIISAIDIAILLTPFSNPMIETLEDPTTGDLITLPEHWRSVGLTEKKSGVNIGNETSSTDIESYGESEPTKKIMNKRTGSTDFVMQESNRQALELFHQADYSGIEPSEHGGIVLPGQGRPTMRFYHAILLGYDGTEGAEIYPYWLLPKVSVTKVDNQSTNDDGSITYHPTLTWYKDRNFLTDLVKGGTAYAQGFCGLGWANLVEAAGFGPPAGTALAISTASLPGGTVGTAYSQTLTAAGGNGAKTWSLQTGTLPAGLALNASTGAITGSPTAAGTSNVTVKVTDAALATATKALTIVVSA</sequence>
<reference evidence="1 2" key="1">
    <citation type="journal article" date="2017" name="Poromechanics V (2013)">
        <title>Genomic Characterization of the Arsenic-Tolerant Actinobacterium, &lt;i&gt;Rhodococcus erythropolis&lt;/i&gt; S43.</title>
        <authorList>
            <person name="Retamal-Morales G."/>
            <person name="Mehnert M."/>
            <person name="Schwabe R."/>
            <person name="Tischler D."/>
            <person name="Schloemann M."/>
            <person name="Levican G.J."/>
        </authorList>
    </citation>
    <scope>NUCLEOTIDE SEQUENCE [LARGE SCALE GENOMIC DNA]</scope>
    <source>
        <strain evidence="1 2">S43</strain>
    </source>
</reference>
<dbReference type="InterPro" id="IPR013783">
    <property type="entry name" value="Ig-like_fold"/>
</dbReference>
<dbReference type="InterPro" id="IPR058154">
    <property type="entry name" value="Bxb1_TTP-like"/>
</dbReference>
<accession>A0A0C2W805</accession>
<dbReference type="GO" id="GO:0005975">
    <property type="term" value="P:carbohydrate metabolic process"/>
    <property type="evidence" value="ECO:0007669"/>
    <property type="project" value="UniProtKB-ARBA"/>
</dbReference>
<dbReference type="GO" id="GO:0016020">
    <property type="term" value="C:membrane"/>
    <property type="evidence" value="ECO:0007669"/>
    <property type="project" value="InterPro"/>
</dbReference>
<dbReference type="Proteomes" id="UP000325576">
    <property type="component" value="Unassembled WGS sequence"/>
</dbReference>
<dbReference type="InterPro" id="IPR015919">
    <property type="entry name" value="Cadherin-like_sf"/>
</dbReference>
<protein>
    <submittedName>
        <fullName evidence="1">Uncharacterized protein</fullName>
    </submittedName>
</protein>